<evidence type="ECO:0000313" key="13">
    <source>
        <dbReference type="EMBL" id="ODV94719.1"/>
    </source>
</evidence>
<dbReference type="Pfam" id="PF02676">
    <property type="entry name" value="TYW3"/>
    <property type="match status" value="1"/>
</dbReference>
<evidence type="ECO:0000256" key="4">
    <source>
        <dbReference type="ARBA" id="ARBA00022603"/>
    </source>
</evidence>
<keyword evidence="4" id="KW-0489">Methyltransferase</keyword>
<evidence type="ECO:0000256" key="8">
    <source>
        <dbReference type="ARBA" id="ARBA00030554"/>
    </source>
</evidence>
<evidence type="ECO:0000313" key="14">
    <source>
        <dbReference type="Proteomes" id="UP000094236"/>
    </source>
</evidence>
<dbReference type="AlphaFoldDB" id="A0A1E4TSJ1"/>
<evidence type="ECO:0000259" key="12">
    <source>
        <dbReference type="Pfam" id="PF02676"/>
    </source>
</evidence>
<dbReference type="Proteomes" id="UP000094236">
    <property type="component" value="Unassembled WGS sequence"/>
</dbReference>
<name>A0A1E4TSJ1_PACTA</name>
<accession>A0A1E4TSJ1</accession>
<organism evidence="13 14">
    <name type="scientific">Pachysolen tannophilus NRRL Y-2460</name>
    <dbReference type="NCBI Taxonomy" id="669874"/>
    <lineage>
        <taxon>Eukaryota</taxon>
        <taxon>Fungi</taxon>
        <taxon>Dikarya</taxon>
        <taxon>Ascomycota</taxon>
        <taxon>Saccharomycotina</taxon>
        <taxon>Pichiomycetes</taxon>
        <taxon>Pachysolenaceae</taxon>
        <taxon>Pachysolen</taxon>
    </lineage>
</organism>
<dbReference type="Gene3D" id="3.30.1960.10">
    <property type="entry name" value="tRNA wybutosine-synthesizing-like"/>
    <property type="match status" value="1"/>
</dbReference>
<keyword evidence="14" id="KW-1185">Reference proteome</keyword>
<evidence type="ECO:0000256" key="9">
    <source>
        <dbReference type="ARBA" id="ARBA00049202"/>
    </source>
</evidence>
<reference evidence="14" key="1">
    <citation type="submission" date="2016-05" db="EMBL/GenBank/DDBJ databases">
        <title>Comparative genomics of biotechnologically important yeasts.</title>
        <authorList>
            <consortium name="DOE Joint Genome Institute"/>
            <person name="Riley R."/>
            <person name="Haridas S."/>
            <person name="Wolfe K.H."/>
            <person name="Lopes M.R."/>
            <person name="Hittinger C.T."/>
            <person name="Goker M."/>
            <person name="Salamov A."/>
            <person name="Wisecaver J."/>
            <person name="Long T.M."/>
            <person name="Aerts A.L."/>
            <person name="Barry K."/>
            <person name="Choi C."/>
            <person name="Clum A."/>
            <person name="Coughlan A.Y."/>
            <person name="Deshpande S."/>
            <person name="Douglass A.P."/>
            <person name="Hanson S.J."/>
            <person name="Klenk H.-P."/>
            <person name="Labutti K."/>
            <person name="Lapidus A."/>
            <person name="Lindquist E."/>
            <person name="Lipzen A."/>
            <person name="Meier-Kolthoff J.P."/>
            <person name="Ohm R.A."/>
            <person name="Otillar R.P."/>
            <person name="Pangilinan J."/>
            <person name="Peng Y."/>
            <person name="Rokas A."/>
            <person name="Rosa C.A."/>
            <person name="Scheuner C."/>
            <person name="Sibirny A.A."/>
            <person name="Slot J.C."/>
            <person name="Stielow J.B."/>
            <person name="Sun H."/>
            <person name="Kurtzman C.P."/>
            <person name="Blackwell M."/>
            <person name="Grigoriev I.V."/>
            <person name="Jeffries T.W."/>
        </authorList>
    </citation>
    <scope>NUCLEOTIDE SEQUENCE [LARGE SCALE GENOMIC DNA]</scope>
    <source>
        <strain evidence="14">NRRL Y-2460</strain>
    </source>
</reference>
<sequence>MQDLFEQKKTQILKDMESTSLESPDLSPKGTIDELCIPIMNLINSNKDMVTTSSCSGRVSVFLEGSKYNNVNDDDKVKNEGVKIGAKGNGGHWLFVTHNPFELKNWWKDKNFLINNNDQFLNINETTRYILYKFEPFILHVKCRDLKMAQKLYTIAMNCGFRESGIGVNNLVAIRTSIRLDIPIGFLQETTENLYLLVTEQYLELITNLSLDRFKENKKRLNSLYNSISKMLEKNDQEIEQEHLQETKEQRRARKIKEGLARKEQVRKLKENIESI</sequence>
<evidence type="ECO:0000256" key="6">
    <source>
        <dbReference type="ARBA" id="ARBA00022691"/>
    </source>
</evidence>
<keyword evidence="7" id="KW-0819">tRNA processing</keyword>
<dbReference type="FunFam" id="3.30.1960.10:FF:000003">
    <property type="entry name" value="tRNA methyltransferase"/>
    <property type="match status" value="1"/>
</dbReference>
<evidence type="ECO:0000256" key="1">
    <source>
        <dbReference type="ARBA" id="ARBA00004797"/>
    </source>
</evidence>
<dbReference type="GO" id="GO:0008175">
    <property type="term" value="F:tRNA methyltransferase activity"/>
    <property type="evidence" value="ECO:0007669"/>
    <property type="project" value="EnsemblFungi"/>
</dbReference>
<evidence type="ECO:0000256" key="3">
    <source>
        <dbReference type="ARBA" id="ARBA00012750"/>
    </source>
</evidence>
<dbReference type="EMBL" id="KV454015">
    <property type="protein sequence ID" value="ODV94719.1"/>
    <property type="molecule type" value="Genomic_DNA"/>
</dbReference>
<comment type="pathway">
    <text evidence="1">tRNA modification; wybutosine-tRNA(Phe) biosynthesis.</text>
</comment>
<dbReference type="GO" id="GO:0030488">
    <property type="term" value="P:tRNA methylation"/>
    <property type="evidence" value="ECO:0007669"/>
    <property type="project" value="EnsemblFungi"/>
</dbReference>
<comment type="catalytic activity">
    <reaction evidence="9">
        <text>4-demethyl-7-[(3S)-3-amino-3-carboxypropyl]wyosine(37) in tRNA(Phe) + S-adenosyl-L-methionine = 7-[(3S)-3-amino-3-carboxypropyl]wyosine(37) in tRNA(Phe) + S-adenosyl-L-homocysteine + H(+)</text>
        <dbReference type="Rhea" id="RHEA:36635"/>
        <dbReference type="Rhea" id="RHEA-COMP:10378"/>
        <dbReference type="Rhea" id="RHEA-COMP:10379"/>
        <dbReference type="ChEBI" id="CHEBI:15378"/>
        <dbReference type="ChEBI" id="CHEBI:57856"/>
        <dbReference type="ChEBI" id="CHEBI:59789"/>
        <dbReference type="ChEBI" id="CHEBI:73543"/>
        <dbReference type="ChEBI" id="CHEBI:73550"/>
        <dbReference type="EC" id="2.1.1.282"/>
    </reaction>
</comment>
<dbReference type="STRING" id="669874.A0A1E4TSJ1"/>
<dbReference type="SUPFAM" id="SSF111278">
    <property type="entry name" value="SSo0622-like"/>
    <property type="match status" value="1"/>
</dbReference>
<dbReference type="PANTHER" id="PTHR48418:SF1">
    <property type="entry name" value="TRNA WYBUTOSINE-SYNTHESIZING PROTEIN 3"/>
    <property type="match status" value="1"/>
</dbReference>
<dbReference type="InterPro" id="IPR003827">
    <property type="entry name" value="tRNA_yW-synthesising"/>
</dbReference>
<evidence type="ECO:0000256" key="10">
    <source>
        <dbReference type="ARBA" id="ARBA00058049"/>
    </source>
</evidence>
<evidence type="ECO:0000256" key="5">
    <source>
        <dbReference type="ARBA" id="ARBA00022679"/>
    </source>
</evidence>
<keyword evidence="6" id="KW-0949">S-adenosyl-L-methionine</keyword>
<evidence type="ECO:0000256" key="2">
    <source>
        <dbReference type="ARBA" id="ARBA00008569"/>
    </source>
</evidence>
<keyword evidence="5" id="KW-0808">Transferase</keyword>
<dbReference type="OrthoDB" id="263283at2759"/>
<feature type="domain" description="tRNA wybutosine-synthesizing protein" evidence="12">
    <location>
        <begin position="7"/>
        <end position="229"/>
    </location>
</feature>
<evidence type="ECO:0000256" key="7">
    <source>
        <dbReference type="ARBA" id="ARBA00022694"/>
    </source>
</evidence>
<dbReference type="PANTHER" id="PTHR48418">
    <property type="entry name" value="TRNA WYBUTOSINE-SYNTHESIZING PROTEIN 3"/>
    <property type="match status" value="1"/>
</dbReference>
<comment type="similarity">
    <text evidence="2">Belongs to the TYW3 family.</text>
</comment>
<comment type="function">
    <text evidence="10">S-adenosyl-L-methionine-dependent methyltransferase that acts as a component of the wybutosine biosynthesis pathway. Wybutosine is a hyper modified guanosine with a tricyclic base found at the 3'-position adjacent to the anticodon of eukaryotic phenylalanine tRNA. Probably methylates N-4 position of wybutosine-86 to produce wybutosine-72.</text>
</comment>
<dbReference type="GO" id="GO:0031591">
    <property type="term" value="P:wybutosine biosynthetic process"/>
    <property type="evidence" value="ECO:0007669"/>
    <property type="project" value="EnsemblFungi"/>
</dbReference>
<gene>
    <name evidence="13" type="ORF">PACTADRAFT_50584</name>
</gene>
<dbReference type="InterPro" id="IPR036602">
    <property type="entry name" value="tRNA_yW-synthesising-like_sf"/>
</dbReference>
<dbReference type="EC" id="2.1.1.282" evidence="3"/>
<protein>
    <recommendedName>
        <fullName evidence="11">tRNA wybutosine-synthesizing protein 3</fullName>
        <ecNumber evidence="3">2.1.1.282</ecNumber>
    </recommendedName>
    <alternativeName>
        <fullName evidence="8">tRNA(Phe) 7-((3-amino-3-carboxypropyl)-4-demethylwyosine(37)-N(4))-methyltransferase</fullName>
    </alternativeName>
</protein>
<evidence type="ECO:0000256" key="11">
    <source>
        <dbReference type="ARBA" id="ARBA00069229"/>
    </source>
</evidence>
<proteinExistence type="inferred from homology"/>